<dbReference type="GO" id="GO:0005829">
    <property type="term" value="C:cytosol"/>
    <property type="evidence" value="ECO:0007669"/>
    <property type="project" value="TreeGrafter"/>
</dbReference>
<protein>
    <recommendedName>
        <fullName evidence="7">DNA 3'-5' helicase</fullName>
        <ecNumber evidence="7">5.6.2.4</ecNumber>
    </recommendedName>
</protein>
<dbReference type="PANTHER" id="PTHR11070:SF67">
    <property type="entry name" value="DNA 3'-5' HELICASE"/>
    <property type="match status" value="1"/>
</dbReference>
<keyword evidence="1 9" id="KW-0547">Nucleotide-binding</keyword>
<name>A0A150XNJ6_9BACT</name>
<proteinExistence type="predicted"/>
<comment type="catalytic activity">
    <reaction evidence="6">
        <text>Couples ATP hydrolysis with the unwinding of duplex DNA by translocating in the 3'-5' direction.</text>
        <dbReference type="EC" id="5.6.2.4"/>
    </reaction>
</comment>
<dbReference type="Gene3D" id="3.40.50.300">
    <property type="entry name" value="P-loop containing nucleotide triphosphate hydrolases"/>
    <property type="match status" value="3"/>
</dbReference>
<dbReference type="Gene3D" id="1.10.3170.10">
    <property type="entry name" value="Recbcd, chain B, domain 2"/>
    <property type="match status" value="1"/>
</dbReference>
<evidence type="ECO:0000256" key="6">
    <source>
        <dbReference type="ARBA" id="ARBA00034617"/>
    </source>
</evidence>
<dbReference type="Pfam" id="PF13361">
    <property type="entry name" value="UvrD_C"/>
    <property type="match status" value="2"/>
</dbReference>
<dbReference type="STRING" id="1914963.AWW67_09050"/>
<evidence type="ECO:0000259" key="11">
    <source>
        <dbReference type="PROSITE" id="PS51217"/>
    </source>
</evidence>
<keyword evidence="3 9" id="KW-0347">Helicase</keyword>
<evidence type="ECO:0000256" key="3">
    <source>
        <dbReference type="ARBA" id="ARBA00022806"/>
    </source>
</evidence>
<dbReference type="InterPro" id="IPR014017">
    <property type="entry name" value="DNA_helicase_UvrD-like_C"/>
</dbReference>
<evidence type="ECO:0000256" key="5">
    <source>
        <dbReference type="ARBA" id="ARBA00023235"/>
    </source>
</evidence>
<dbReference type="InterPro" id="IPR038726">
    <property type="entry name" value="PDDEXK_AddAB-type"/>
</dbReference>
<evidence type="ECO:0000256" key="1">
    <source>
        <dbReference type="ARBA" id="ARBA00022741"/>
    </source>
</evidence>
<dbReference type="AlphaFoldDB" id="A0A150XNJ6"/>
<dbReference type="InterPro" id="IPR000212">
    <property type="entry name" value="DNA_helicase_UvrD/REP"/>
</dbReference>
<keyword evidence="5" id="KW-0413">Isomerase</keyword>
<sequence>MALTVYKSSAGSGKTFTLVKEYVKLLIKRPQDFKHILAITFTNKATEEMKTRILKALEEMGAGKETQLFKILATELAAELTPLNIQQRAEEAYDLIIHNYGRFEVSTIDSFFSRVLKSFARELDLPLSYEVEMNTSMALQEAMNELFKSLDDNKEVRQWLTQYAKEQIESDKSWNVDQQIEKLGKNLFTESFQDGFSGLNLSFDELKTIIESLRSDIKSFESAYKSIGNQALDALEKNGLVITDFHYGTGGAMAAFNAMLKLQMDIDEKKRFLQTLNGDMPWGAKKSSNFDEANALGENLLHQLGTEALDLIENKLFDYNSAKAILKNVYAFGLLEELNKYLKEYRDEHNVMLISDTNIILKDILEQADAPFIFEKLGSFYKHIMIDEFQDTSNFQWNNLKPLIINALSEDNEVLIVGDVKQSIYRFRGGNMRLLLSQVKEELGAFYPKEADQVLNDNWRSLSSIVNFNNNLFGKLPEAFGKNESLHDTTLFTQAYENHEQQIQGGEGGYVQMRYYSSSDEEDENWQAQSVKDLLIQIRENQQKGFSLSDMLILVNRNKEISDIATAFLSEKIPFINGESLKLQQSESVLFVLELLRYLQSGKDEVLMLNLISLFFRLNDIPEQAVMLRGKGERMTLEEAGFPQEFLTRQYEIKQYALFDLVSELLLMFDIEKKADVYLQQLLDVILEQSQRGANSINTFLEWWDKEGDNQTVATSEKTNAIRILTIHKSKGLESPIVFIPFTNWDILPNANTHQFWTKNIPEQYQSLQYIPLDFSKSTLLKSHFQEDYYTEATESALDILNKTYVAFTRPREKLYLAGPMPKKAGSSRIHEFLLDLLPEIGLLCQEESTFTQFSLGTDGQKIGSGEEIDASVAIGIYPQVSFLNQLTIRNDSERFFMLQETEEAQNISLGNQVHEVLSAIRVKEDLEMVLRQFLQAGELDYNAIALVKDRILRLFEDPKISVWFSDDYEVFNEREIWFEGKAHKPDRLLIKGKEAVIIDYKKEKESPAHHEQVKRYMNAMKALGFEQVSGHLIYVEPVIVKEVTLS</sequence>
<evidence type="ECO:0000256" key="2">
    <source>
        <dbReference type="ARBA" id="ARBA00022801"/>
    </source>
</evidence>
<dbReference type="GO" id="GO:0005524">
    <property type="term" value="F:ATP binding"/>
    <property type="evidence" value="ECO:0007669"/>
    <property type="project" value="UniProtKB-UniRule"/>
</dbReference>
<gene>
    <name evidence="12" type="ORF">AWW67_09050</name>
</gene>
<dbReference type="PROSITE" id="PS51217">
    <property type="entry name" value="UVRD_HELICASE_CTER"/>
    <property type="match status" value="1"/>
</dbReference>
<dbReference type="InterPro" id="IPR027417">
    <property type="entry name" value="P-loop_NTPase"/>
</dbReference>
<dbReference type="InterPro" id="IPR014016">
    <property type="entry name" value="UvrD-like_ATP-bd"/>
</dbReference>
<keyword evidence="4 9" id="KW-0067">ATP-binding</keyword>
<organism evidence="12 13">
    <name type="scientific">Roseivirga seohaensis</name>
    <dbReference type="NCBI Taxonomy" id="1914963"/>
    <lineage>
        <taxon>Bacteria</taxon>
        <taxon>Pseudomonadati</taxon>
        <taxon>Bacteroidota</taxon>
        <taxon>Cytophagia</taxon>
        <taxon>Cytophagales</taxon>
        <taxon>Roseivirgaceae</taxon>
        <taxon>Roseivirga</taxon>
    </lineage>
</organism>
<evidence type="ECO:0000313" key="13">
    <source>
        <dbReference type="Proteomes" id="UP000075663"/>
    </source>
</evidence>
<evidence type="ECO:0000259" key="10">
    <source>
        <dbReference type="PROSITE" id="PS51198"/>
    </source>
</evidence>
<dbReference type="PANTHER" id="PTHR11070">
    <property type="entry name" value="UVRD / RECB / PCRA DNA HELICASE FAMILY MEMBER"/>
    <property type="match status" value="1"/>
</dbReference>
<dbReference type="GO" id="GO:0003677">
    <property type="term" value="F:DNA binding"/>
    <property type="evidence" value="ECO:0007669"/>
    <property type="project" value="InterPro"/>
</dbReference>
<reference evidence="12 13" key="1">
    <citation type="submission" date="2016-01" db="EMBL/GenBank/DDBJ databases">
        <title>Genome sequencing of Roseivirga seohaensis SW-152.</title>
        <authorList>
            <person name="Selvaratnam C."/>
            <person name="Thevarajoo S."/>
            <person name="Goh K.M."/>
            <person name="Ee R."/>
            <person name="Chan K.-G."/>
            <person name="Chong C.S."/>
        </authorList>
    </citation>
    <scope>NUCLEOTIDE SEQUENCE [LARGE SCALE GENOMIC DNA]</scope>
    <source>
        <strain evidence="12 13">SW-152</strain>
    </source>
</reference>
<dbReference type="PROSITE" id="PS51198">
    <property type="entry name" value="UVRD_HELICASE_ATP_BIND"/>
    <property type="match status" value="1"/>
</dbReference>
<dbReference type="RefSeq" id="WP_062302410.1">
    <property type="nucleotide sequence ID" value="NZ_LRPB01000047.1"/>
</dbReference>
<feature type="domain" description="UvrD-like helicase ATP-binding" evidence="10">
    <location>
        <begin position="1"/>
        <end position="462"/>
    </location>
</feature>
<dbReference type="Proteomes" id="UP000075663">
    <property type="component" value="Unassembled WGS sequence"/>
</dbReference>
<evidence type="ECO:0000256" key="9">
    <source>
        <dbReference type="PROSITE-ProRule" id="PRU00560"/>
    </source>
</evidence>
<evidence type="ECO:0000256" key="7">
    <source>
        <dbReference type="ARBA" id="ARBA00034808"/>
    </source>
</evidence>
<dbReference type="GO" id="GO:0016887">
    <property type="term" value="F:ATP hydrolysis activity"/>
    <property type="evidence" value="ECO:0007669"/>
    <property type="project" value="RHEA"/>
</dbReference>
<dbReference type="GO" id="GO:0000725">
    <property type="term" value="P:recombinational repair"/>
    <property type="evidence" value="ECO:0007669"/>
    <property type="project" value="TreeGrafter"/>
</dbReference>
<accession>A0A150XNJ6</accession>
<dbReference type="EC" id="5.6.2.4" evidence="7"/>
<dbReference type="SUPFAM" id="SSF52540">
    <property type="entry name" value="P-loop containing nucleoside triphosphate hydrolases"/>
    <property type="match status" value="1"/>
</dbReference>
<evidence type="ECO:0000256" key="4">
    <source>
        <dbReference type="ARBA" id="ARBA00022840"/>
    </source>
</evidence>
<comment type="caution">
    <text evidence="12">The sequence shown here is derived from an EMBL/GenBank/DDBJ whole genome shotgun (WGS) entry which is preliminary data.</text>
</comment>
<keyword evidence="2 9" id="KW-0378">Hydrolase</keyword>
<feature type="binding site" evidence="9">
    <location>
        <begin position="8"/>
        <end position="15"/>
    </location>
    <ligand>
        <name>ATP</name>
        <dbReference type="ChEBI" id="CHEBI:30616"/>
    </ligand>
</feature>
<dbReference type="Pfam" id="PF12705">
    <property type="entry name" value="PDDEXK_1"/>
    <property type="match status" value="1"/>
</dbReference>
<feature type="domain" description="UvrD-like helicase C-terminal" evidence="11">
    <location>
        <begin position="463"/>
        <end position="732"/>
    </location>
</feature>
<dbReference type="GO" id="GO:0043138">
    <property type="term" value="F:3'-5' DNA helicase activity"/>
    <property type="evidence" value="ECO:0007669"/>
    <property type="project" value="UniProtKB-EC"/>
</dbReference>
<dbReference type="EMBL" id="LRPB01000047">
    <property type="protein sequence ID" value="KYG80319.1"/>
    <property type="molecule type" value="Genomic_DNA"/>
</dbReference>
<dbReference type="Pfam" id="PF00580">
    <property type="entry name" value="UvrD-helicase"/>
    <property type="match status" value="1"/>
</dbReference>
<comment type="catalytic activity">
    <reaction evidence="8">
        <text>ATP + H2O = ADP + phosphate + H(+)</text>
        <dbReference type="Rhea" id="RHEA:13065"/>
        <dbReference type="ChEBI" id="CHEBI:15377"/>
        <dbReference type="ChEBI" id="CHEBI:15378"/>
        <dbReference type="ChEBI" id="CHEBI:30616"/>
        <dbReference type="ChEBI" id="CHEBI:43474"/>
        <dbReference type="ChEBI" id="CHEBI:456216"/>
        <dbReference type="EC" id="5.6.2.4"/>
    </reaction>
</comment>
<evidence type="ECO:0000256" key="8">
    <source>
        <dbReference type="ARBA" id="ARBA00048988"/>
    </source>
</evidence>
<evidence type="ECO:0000313" key="12">
    <source>
        <dbReference type="EMBL" id="KYG80319.1"/>
    </source>
</evidence>